<dbReference type="InterPro" id="IPR001138">
    <property type="entry name" value="Zn2Cys6_DnaBD"/>
</dbReference>
<evidence type="ECO:0000256" key="5">
    <source>
        <dbReference type="ARBA" id="ARBA00023242"/>
    </source>
</evidence>
<keyword evidence="2" id="KW-0805">Transcription regulation</keyword>
<protein>
    <recommendedName>
        <fullName evidence="6">Zn(2)-C6 fungal-type domain-containing protein</fullName>
    </recommendedName>
</protein>
<dbReference type="InterPro" id="IPR036864">
    <property type="entry name" value="Zn2-C6_fun-type_DNA-bd_sf"/>
</dbReference>
<gene>
    <name evidence="7" type="ORF">L207DRAFT_636751</name>
</gene>
<evidence type="ECO:0000256" key="3">
    <source>
        <dbReference type="ARBA" id="ARBA00023125"/>
    </source>
</evidence>
<dbReference type="GO" id="GO:0000976">
    <property type="term" value="F:transcription cis-regulatory region binding"/>
    <property type="evidence" value="ECO:0007669"/>
    <property type="project" value="TreeGrafter"/>
</dbReference>
<sequence length="610" mass="68446">MVGKPKSCTACRQAKMGCDARTKAPNPCSRCKSNKLECCFVKNFKRLSTRQIARDLANELHIVRASQSPDEQITPPSNRQSASLCASDARSVFLMSIGVDPSTDFSLGGVSISLGDTLELLQHFEKHYYPYATFVAPVQSLAHLVSNSPLLFWTIILIASQHHHLHSHLYEDLYFPHQQLLTPLLNISIRSIENVHAIILLCLWPIPRRRILHDPSWTYIGIAVNSSMTLNCHKPPAQKHTLLEMGDLSGSVEVHTKYLTWLACFSVGTQIATFIGFVPPISSSHQLKYVSKAIDQLYGILSTENHASFAICEIICNYSISLEDVEDLEAYISLVNEFDGRLDTIKQTYLAHWTPEIQIQLQFAKLNLYAASALLPLGRTSLADAQIIINRQALFLRGMESAITLIDHMKNMAISTGNEGQYHTGKLPFLPKHFFTSLFFSAAFLFRSFIYLQPIGHTHIVCAIQGMRDAQLIFSLLPHHRDHARAARIIGILVENAQTVDTASDRSLLGKLIVTNRLGASIMWEIFARMKMNMNSERNNCEGRATKKTRMIGPDPLPLAPEMKQLVQNCWVPFITAPAAEEQEAGSWGSWDVDLDDFGFAFDQQMPWQV</sequence>
<dbReference type="AlphaFoldDB" id="A0A2J6RE87"/>
<dbReference type="GO" id="GO:0008270">
    <property type="term" value="F:zinc ion binding"/>
    <property type="evidence" value="ECO:0007669"/>
    <property type="project" value="InterPro"/>
</dbReference>
<dbReference type="CDD" id="cd00067">
    <property type="entry name" value="GAL4"/>
    <property type="match status" value="1"/>
</dbReference>
<dbReference type="Gene3D" id="4.10.240.10">
    <property type="entry name" value="Zn(2)-C6 fungal-type DNA-binding domain"/>
    <property type="match status" value="1"/>
</dbReference>
<dbReference type="PANTHER" id="PTHR31845:SF21">
    <property type="entry name" value="REGULATORY PROTEIN LEU3"/>
    <property type="match status" value="1"/>
</dbReference>
<feature type="domain" description="Zn(2)-C6 fungal-type" evidence="6">
    <location>
        <begin position="7"/>
        <end position="40"/>
    </location>
</feature>
<evidence type="ECO:0000256" key="4">
    <source>
        <dbReference type="ARBA" id="ARBA00023163"/>
    </source>
</evidence>
<dbReference type="PANTHER" id="PTHR31845">
    <property type="entry name" value="FINGER DOMAIN PROTEIN, PUTATIVE-RELATED"/>
    <property type="match status" value="1"/>
</dbReference>
<keyword evidence="8" id="KW-1185">Reference proteome</keyword>
<accession>A0A2J6RE87</accession>
<dbReference type="GO" id="GO:0005634">
    <property type="term" value="C:nucleus"/>
    <property type="evidence" value="ECO:0007669"/>
    <property type="project" value="UniProtKB-SubCell"/>
</dbReference>
<dbReference type="EMBL" id="KZ613950">
    <property type="protein sequence ID" value="PMD36825.1"/>
    <property type="molecule type" value="Genomic_DNA"/>
</dbReference>
<dbReference type="SMART" id="SM00066">
    <property type="entry name" value="GAL4"/>
    <property type="match status" value="1"/>
</dbReference>
<keyword evidence="5" id="KW-0539">Nucleus</keyword>
<dbReference type="Proteomes" id="UP000235786">
    <property type="component" value="Unassembled WGS sequence"/>
</dbReference>
<dbReference type="PROSITE" id="PS50048">
    <property type="entry name" value="ZN2_CY6_FUNGAL_2"/>
    <property type="match status" value="1"/>
</dbReference>
<dbReference type="PROSITE" id="PS00463">
    <property type="entry name" value="ZN2_CY6_FUNGAL_1"/>
    <property type="match status" value="1"/>
</dbReference>
<dbReference type="GO" id="GO:0000981">
    <property type="term" value="F:DNA-binding transcription factor activity, RNA polymerase II-specific"/>
    <property type="evidence" value="ECO:0007669"/>
    <property type="project" value="InterPro"/>
</dbReference>
<evidence type="ECO:0000259" key="6">
    <source>
        <dbReference type="PROSITE" id="PS50048"/>
    </source>
</evidence>
<dbReference type="InterPro" id="IPR051089">
    <property type="entry name" value="prtT"/>
</dbReference>
<name>A0A2J6RE87_HYAVF</name>
<evidence type="ECO:0000256" key="2">
    <source>
        <dbReference type="ARBA" id="ARBA00023015"/>
    </source>
</evidence>
<evidence type="ECO:0000313" key="7">
    <source>
        <dbReference type="EMBL" id="PMD36825.1"/>
    </source>
</evidence>
<proteinExistence type="predicted"/>
<comment type="subcellular location">
    <subcellularLocation>
        <location evidence="1">Nucleus</location>
    </subcellularLocation>
</comment>
<keyword evidence="3" id="KW-0238">DNA-binding</keyword>
<keyword evidence="4" id="KW-0804">Transcription</keyword>
<dbReference type="OrthoDB" id="3163292at2759"/>
<evidence type="ECO:0000256" key="1">
    <source>
        <dbReference type="ARBA" id="ARBA00004123"/>
    </source>
</evidence>
<dbReference type="STRING" id="1149755.A0A2J6RE87"/>
<evidence type="ECO:0000313" key="8">
    <source>
        <dbReference type="Proteomes" id="UP000235786"/>
    </source>
</evidence>
<dbReference type="SUPFAM" id="SSF57701">
    <property type="entry name" value="Zn2/Cys6 DNA-binding domain"/>
    <property type="match status" value="1"/>
</dbReference>
<organism evidence="7 8">
    <name type="scientific">Hyaloscypha variabilis (strain UAMH 11265 / GT02V1 / F)</name>
    <name type="common">Meliniomyces variabilis</name>
    <dbReference type="NCBI Taxonomy" id="1149755"/>
    <lineage>
        <taxon>Eukaryota</taxon>
        <taxon>Fungi</taxon>
        <taxon>Dikarya</taxon>
        <taxon>Ascomycota</taxon>
        <taxon>Pezizomycotina</taxon>
        <taxon>Leotiomycetes</taxon>
        <taxon>Helotiales</taxon>
        <taxon>Hyaloscyphaceae</taxon>
        <taxon>Hyaloscypha</taxon>
        <taxon>Hyaloscypha variabilis</taxon>
    </lineage>
</organism>
<reference evidence="7 8" key="1">
    <citation type="submission" date="2016-04" db="EMBL/GenBank/DDBJ databases">
        <title>A degradative enzymes factory behind the ericoid mycorrhizal symbiosis.</title>
        <authorList>
            <consortium name="DOE Joint Genome Institute"/>
            <person name="Martino E."/>
            <person name="Morin E."/>
            <person name="Grelet G."/>
            <person name="Kuo A."/>
            <person name="Kohler A."/>
            <person name="Daghino S."/>
            <person name="Barry K."/>
            <person name="Choi C."/>
            <person name="Cichocki N."/>
            <person name="Clum A."/>
            <person name="Copeland A."/>
            <person name="Hainaut M."/>
            <person name="Haridas S."/>
            <person name="Labutti K."/>
            <person name="Lindquist E."/>
            <person name="Lipzen A."/>
            <person name="Khouja H.-R."/>
            <person name="Murat C."/>
            <person name="Ohm R."/>
            <person name="Olson A."/>
            <person name="Spatafora J."/>
            <person name="Veneault-Fourrey C."/>
            <person name="Henrissat B."/>
            <person name="Grigoriev I."/>
            <person name="Martin F."/>
            <person name="Perotto S."/>
        </authorList>
    </citation>
    <scope>NUCLEOTIDE SEQUENCE [LARGE SCALE GENOMIC DNA]</scope>
    <source>
        <strain evidence="7 8">F</strain>
    </source>
</reference>
<dbReference type="CDD" id="cd12148">
    <property type="entry name" value="fungal_TF_MHR"/>
    <property type="match status" value="1"/>
</dbReference>